<dbReference type="PANTHER" id="PTHR43257:SF2">
    <property type="entry name" value="PYRUVATE DEHYDROGENASE E1 COMPONENT SUBUNIT BETA"/>
    <property type="match status" value="1"/>
</dbReference>
<dbReference type="AlphaFoldDB" id="I4B441"/>
<dbReference type="Pfam" id="PF02779">
    <property type="entry name" value="Transket_pyr"/>
    <property type="match status" value="1"/>
</dbReference>
<dbReference type="InterPro" id="IPR033248">
    <property type="entry name" value="Transketolase_C"/>
</dbReference>
<proteinExistence type="predicted"/>
<dbReference type="OrthoDB" id="8732661at2"/>
<keyword evidence="3" id="KW-0786">Thiamine pyrophosphate</keyword>
<dbReference type="NCBIfam" id="NF006667">
    <property type="entry name" value="PRK09212.1"/>
    <property type="match status" value="1"/>
</dbReference>
<evidence type="ECO:0000259" key="4">
    <source>
        <dbReference type="SMART" id="SM00861"/>
    </source>
</evidence>
<dbReference type="HOGENOM" id="CLU_012907_1_1_12"/>
<dbReference type="Gene3D" id="3.40.50.920">
    <property type="match status" value="1"/>
</dbReference>
<dbReference type="STRING" id="869212.Turpa_1400"/>
<dbReference type="Pfam" id="PF02780">
    <property type="entry name" value="Transketolase_C"/>
    <property type="match status" value="1"/>
</dbReference>
<dbReference type="InterPro" id="IPR009014">
    <property type="entry name" value="Transketo_C/PFOR_II"/>
</dbReference>
<protein>
    <submittedName>
        <fullName evidence="5">Transketolase central region</fullName>
    </submittedName>
</protein>
<dbReference type="GO" id="GO:0016491">
    <property type="term" value="F:oxidoreductase activity"/>
    <property type="evidence" value="ECO:0007669"/>
    <property type="project" value="UniProtKB-KW"/>
</dbReference>
<dbReference type="SUPFAM" id="SSF52518">
    <property type="entry name" value="Thiamin diphosphate-binding fold (THDP-binding)"/>
    <property type="match status" value="1"/>
</dbReference>
<accession>I4B441</accession>
<evidence type="ECO:0000256" key="1">
    <source>
        <dbReference type="ARBA" id="ARBA00001964"/>
    </source>
</evidence>
<evidence type="ECO:0000256" key="3">
    <source>
        <dbReference type="ARBA" id="ARBA00023052"/>
    </source>
</evidence>
<comment type="cofactor">
    <cofactor evidence="1">
        <name>thiamine diphosphate</name>
        <dbReference type="ChEBI" id="CHEBI:58937"/>
    </cofactor>
</comment>
<reference evidence="5 6" key="1">
    <citation type="submission" date="2012-06" db="EMBL/GenBank/DDBJ databases">
        <title>The complete chromosome of genome of Turneriella parva DSM 21527.</title>
        <authorList>
            <consortium name="US DOE Joint Genome Institute (JGI-PGF)"/>
            <person name="Lucas S."/>
            <person name="Han J."/>
            <person name="Lapidus A."/>
            <person name="Bruce D."/>
            <person name="Goodwin L."/>
            <person name="Pitluck S."/>
            <person name="Peters L."/>
            <person name="Kyrpides N."/>
            <person name="Mavromatis K."/>
            <person name="Ivanova N."/>
            <person name="Mikhailova N."/>
            <person name="Chertkov O."/>
            <person name="Detter J.C."/>
            <person name="Tapia R."/>
            <person name="Han C."/>
            <person name="Land M."/>
            <person name="Hauser L."/>
            <person name="Markowitz V."/>
            <person name="Cheng J.-F."/>
            <person name="Hugenholtz P."/>
            <person name="Woyke T."/>
            <person name="Wu D."/>
            <person name="Gronow S."/>
            <person name="Wellnitz S."/>
            <person name="Brambilla E."/>
            <person name="Klenk H.-P."/>
            <person name="Eisen J.A."/>
        </authorList>
    </citation>
    <scope>NUCLEOTIDE SEQUENCE [LARGE SCALE GENOMIC DNA]</scope>
    <source>
        <strain evidence="6">ATCC BAA-1111 / DSM 21527 / NCTC 11395 / H</strain>
    </source>
</reference>
<dbReference type="InterPro" id="IPR005475">
    <property type="entry name" value="Transketolase-like_Pyr-bd"/>
</dbReference>
<evidence type="ECO:0000313" key="6">
    <source>
        <dbReference type="Proteomes" id="UP000006048"/>
    </source>
</evidence>
<feature type="domain" description="Transketolase-like pyrimidine-binding" evidence="4">
    <location>
        <begin position="4"/>
        <end position="179"/>
    </location>
</feature>
<dbReference type="FunFam" id="3.40.50.970:FF:000001">
    <property type="entry name" value="Pyruvate dehydrogenase E1 beta subunit"/>
    <property type="match status" value="1"/>
</dbReference>
<dbReference type="RefSeq" id="WP_014802562.1">
    <property type="nucleotide sequence ID" value="NC_018020.1"/>
</dbReference>
<sequence>MADVTVREALNQALAEELERDPNVFLIGEEVGHYNGAYKVSQGLLAKFGDGRVIDTPIAEAGFAGLAIGAAMAGLRPIVEFMTWNFSLVAIDQVLNNAAKMHLMSGGQFNMPIVFRAPQGAGGSLSAQHSSTIENFYTYTPGLIVVSPSTPGDMRGMLKTAVRSDNPVIFLEHEKIYAIKGELDEPENADYLVPFGKARVVREHADAQLTIICWSLTVHLVSDAAKQLSEQGIEVDVMDLRSLKPFDSEAVMAAVAKTHRVLIVQEATPVASYGTWLAHQIQELAFDELDAPVKVLSSDDVPMPYTFGLEPQVLPNVDRIIAAAKEVVR</sequence>
<evidence type="ECO:0000313" key="5">
    <source>
        <dbReference type="EMBL" id="AFM12048.1"/>
    </source>
</evidence>
<gene>
    <name evidence="5" type="ordered locus">Turpa_1400</name>
</gene>
<evidence type="ECO:0000256" key="2">
    <source>
        <dbReference type="ARBA" id="ARBA00023002"/>
    </source>
</evidence>
<dbReference type="EMBL" id="CP002959">
    <property type="protein sequence ID" value="AFM12048.1"/>
    <property type="molecule type" value="Genomic_DNA"/>
</dbReference>
<organism evidence="5 6">
    <name type="scientific">Turneriella parva (strain ATCC BAA-1111 / DSM 21527 / NCTC 11395 / H)</name>
    <name type="common">Leptospira parva</name>
    <dbReference type="NCBI Taxonomy" id="869212"/>
    <lineage>
        <taxon>Bacteria</taxon>
        <taxon>Pseudomonadati</taxon>
        <taxon>Spirochaetota</taxon>
        <taxon>Spirochaetia</taxon>
        <taxon>Leptospirales</taxon>
        <taxon>Leptospiraceae</taxon>
        <taxon>Turneriella</taxon>
    </lineage>
</organism>
<name>I4B441_TURPD</name>
<dbReference type="Proteomes" id="UP000006048">
    <property type="component" value="Chromosome"/>
</dbReference>
<dbReference type="SMART" id="SM00861">
    <property type="entry name" value="Transket_pyr"/>
    <property type="match status" value="1"/>
</dbReference>
<dbReference type="KEGG" id="tpx:Turpa_1400"/>
<dbReference type="Gene3D" id="3.40.50.970">
    <property type="match status" value="1"/>
</dbReference>
<keyword evidence="2" id="KW-0560">Oxidoreductase</keyword>
<dbReference type="PANTHER" id="PTHR43257">
    <property type="entry name" value="PYRUVATE DEHYDROGENASE E1 COMPONENT BETA SUBUNIT"/>
    <property type="match status" value="1"/>
</dbReference>
<dbReference type="CDD" id="cd07036">
    <property type="entry name" value="TPP_PYR_E1-PDHc-beta_like"/>
    <property type="match status" value="1"/>
</dbReference>
<dbReference type="InterPro" id="IPR029061">
    <property type="entry name" value="THDP-binding"/>
</dbReference>
<dbReference type="PATRIC" id="fig|869212.3.peg.1387"/>
<keyword evidence="6" id="KW-1185">Reference proteome</keyword>
<dbReference type="SUPFAM" id="SSF52922">
    <property type="entry name" value="TK C-terminal domain-like"/>
    <property type="match status" value="1"/>
</dbReference>